<dbReference type="SMART" id="SM00181">
    <property type="entry name" value="EGF"/>
    <property type="match status" value="3"/>
</dbReference>
<dbReference type="PROSITE" id="PS00010">
    <property type="entry name" value="ASX_HYDROXYL"/>
    <property type="match status" value="3"/>
</dbReference>
<dbReference type="SUPFAM" id="SSF69848">
    <property type="entry name" value="LCCL domain"/>
    <property type="match status" value="1"/>
</dbReference>
<feature type="domain" description="EGF-like" evidence="9">
    <location>
        <begin position="8"/>
        <end position="48"/>
    </location>
</feature>
<reference evidence="12" key="1">
    <citation type="submission" date="2025-08" db="UniProtKB">
        <authorList>
            <consortium name="RefSeq"/>
        </authorList>
    </citation>
    <scope>IDENTIFICATION</scope>
    <source>
        <tissue evidence="12">Gonads</tissue>
    </source>
</reference>
<dbReference type="FunFam" id="2.10.25.10:FF:000014">
    <property type="entry name" value="Latent-transforming growth factor beta-binding protein 3"/>
    <property type="match status" value="1"/>
</dbReference>
<keyword evidence="11" id="KW-1185">Reference proteome</keyword>
<proteinExistence type="predicted"/>
<dbReference type="InterPro" id="IPR036609">
    <property type="entry name" value="LCCL_sf"/>
</dbReference>
<evidence type="ECO:0000256" key="2">
    <source>
        <dbReference type="ARBA" id="ARBA00022525"/>
    </source>
</evidence>
<feature type="domain" description="LCCL" evidence="10">
    <location>
        <begin position="201"/>
        <end position="272"/>
    </location>
</feature>
<keyword evidence="4" id="KW-0732">Signal</keyword>
<evidence type="ECO:0000256" key="3">
    <source>
        <dbReference type="ARBA" id="ARBA00022536"/>
    </source>
</evidence>
<dbReference type="PANTHER" id="PTHR24050">
    <property type="entry name" value="PA14 DOMAIN-CONTAINING PROTEIN"/>
    <property type="match status" value="1"/>
</dbReference>
<name>A0A2R2MLV3_LINAN</name>
<dbReference type="InterPro" id="IPR052235">
    <property type="entry name" value="Nephronectin_domain"/>
</dbReference>
<evidence type="ECO:0000256" key="7">
    <source>
        <dbReference type="ARBA" id="ARBA00023180"/>
    </source>
</evidence>
<keyword evidence="3 8" id="KW-0245">EGF-like domain</keyword>
<feature type="domain" description="EGF-like" evidence="9">
    <location>
        <begin position="89"/>
        <end position="129"/>
    </location>
</feature>
<protein>
    <submittedName>
        <fullName evidence="12">Fibulin-1-like</fullName>
    </submittedName>
</protein>
<sequence>MGHFSHVDVNECEESEVCGPNSVCTNTVGSYECACAEGYTMGDDGQCVDVDECLPGTNCDVNAQCTNTEGSFECACAEGYEGDGLECTDIDECSNDDHDCHSDAVCINTAGSFECACSEGFEGDGRTCTAVAEEEELPTCESRSCKGDCLNYTDGGQVCRCRSWKKYGNGCDVLKQTCSTNWKRSCGKLQLDDGVICKFWCPPGCNEAGKLFGNDTYTANSHVCRAVIHAGLDENAEGGFFLAVGLTYDGPYEGVTRFGLTSRNKNRYTGGTFRIVGDEDIIE</sequence>
<dbReference type="PROSITE" id="PS01186">
    <property type="entry name" value="EGF_2"/>
    <property type="match status" value="3"/>
</dbReference>
<dbReference type="Gene3D" id="2.170.130.20">
    <property type="entry name" value="LCCL-like domain"/>
    <property type="match status" value="1"/>
</dbReference>
<keyword evidence="6" id="KW-1015">Disulfide bond</keyword>
<evidence type="ECO:0000259" key="10">
    <source>
        <dbReference type="PROSITE" id="PS50820"/>
    </source>
</evidence>
<evidence type="ECO:0000256" key="6">
    <source>
        <dbReference type="ARBA" id="ARBA00023157"/>
    </source>
</evidence>
<evidence type="ECO:0000256" key="5">
    <source>
        <dbReference type="ARBA" id="ARBA00022737"/>
    </source>
</evidence>
<dbReference type="Pfam" id="PF03815">
    <property type="entry name" value="LCCL"/>
    <property type="match status" value="1"/>
</dbReference>
<dbReference type="PROSITE" id="PS01187">
    <property type="entry name" value="EGF_CA"/>
    <property type="match status" value="1"/>
</dbReference>
<dbReference type="PROSITE" id="PS50026">
    <property type="entry name" value="EGF_3"/>
    <property type="match status" value="3"/>
</dbReference>
<dbReference type="PROSITE" id="PS50820">
    <property type="entry name" value="LCCL"/>
    <property type="match status" value="1"/>
</dbReference>
<evidence type="ECO:0000259" key="9">
    <source>
        <dbReference type="PROSITE" id="PS50026"/>
    </source>
</evidence>
<dbReference type="RefSeq" id="XP_023931185.1">
    <property type="nucleotide sequence ID" value="XM_024075417.1"/>
</dbReference>
<dbReference type="InterPro" id="IPR001881">
    <property type="entry name" value="EGF-like_Ca-bd_dom"/>
</dbReference>
<dbReference type="FunFam" id="2.10.25.10:FF:000506">
    <property type="entry name" value="Adhesion G protein-coupled receptor E1"/>
    <property type="match status" value="1"/>
</dbReference>
<dbReference type="KEGG" id="lak:106160606"/>
<evidence type="ECO:0000313" key="12">
    <source>
        <dbReference type="RefSeq" id="XP_023931185.1"/>
    </source>
</evidence>
<dbReference type="GO" id="GO:0005576">
    <property type="term" value="C:extracellular region"/>
    <property type="evidence" value="ECO:0007669"/>
    <property type="project" value="UniProtKB-SubCell"/>
</dbReference>
<dbReference type="PANTHER" id="PTHR24050:SF28">
    <property type="entry name" value="UROMODULIN-LIKE"/>
    <property type="match status" value="1"/>
</dbReference>
<dbReference type="InterPro" id="IPR024731">
    <property type="entry name" value="NELL2-like_EGF"/>
</dbReference>
<dbReference type="Proteomes" id="UP000085678">
    <property type="component" value="Unplaced"/>
</dbReference>
<comment type="caution">
    <text evidence="8">Lacks conserved residue(s) required for the propagation of feature annotation.</text>
</comment>
<comment type="subcellular location">
    <subcellularLocation>
        <location evidence="1">Secreted</location>
    </subcellularLocation>
</comment>
<dbReference type="Gene3D" id="2.10.25.10">
    <property type="entry name" value="Laminin"/>
    <property type="match status" value="3"/>
</dbReference>
<evidence type="ECO:0000256" key="8">
    <source>
        <dbReference type="PROSITE-ProRule" id="PRU00076"/>
    </source>
</evidence>
<dbReference type="SUPFAM" id="SSF57184">
    <property type="entry name" value="Growth factor receptor domain"/>
    <property type="match status" value="1"/>
</dbReference>
<accession>A0A2R2MLV3</accession>
<keyword evidence="2" id="KW-0964">Secreted</keyword>
<dbReference type="InterPro" id="IPR009030">
    <property type="entry name" value="Growth_fac_rcpt_cys_sf"/>
</dbReference>
<gene>
    <name evidence="12" type="primary">LOC106160606</name>
</gene>
<evidence type="ECO:0000256" key="1">
    <source>
        <dbReference type="ARBA" id="ARBA00004613"/>
    </source>
</evidence>
<feature type="domain" description="EGF-like" evidence="9">
    <location>
        <begin position="49"/>
        <end position="88"/>
    </location>
</feature>
<dbReference type="CDD" id="cd00054">
    <property type="entry name" value="EGF_CA"/>
    <property type="match status" value="2"/>
</dbReference>
<dbReference type="AlphaFoldDB" id="A0A2R2MLV3"/>
<evidence type="ECO:0000313" key="11">
    <source>
        <dbReference type="Proteomes" id="UP000085678"/>
    </source>
</evidence>
<dbReference type="GO" id="GO:0005509">
    <property type="term" value="F:calcium ion binding"/>
    <property type="evidence" value="ECO:0007669"/>
    <property type="project" value="InterPro"/>
</dbReference>
<dbReference type="Pfam" id="PF12947">
    <property type="entry name" value="EGF_3"/>
    <property type="match status" value="2"/>
</dbReference>
<dbReference type="InterPro" id="IPR000152">
    <property type="entry name" value="EGF-type_Asp/Asn_hydroxyl_site"/>
</dbReference>
<dbReference type="InParanoid" id="A0A2R2MLV3"/>
<dbReference type="OrthoDB" id="339125at2759"/>
<dbReference type="Pfam" id="PF07645">
    <property type="entry name" value="EGF_CA"/>
    <property type="match status" value="1"/>
</dbReference>
<keyword evidence="5" id="KW-0677">Repeat</keyword>
<dbReference type="InterPro" id="IPR049883">
    <property type="entry name" value="NOTCH1_EGF-like"/>
</dbReference>
<dbReference type="GeneID" id="106160606"/>
<organism evidence="11 12">
    <name type="scientific">Lingula anatina</name>
    <name type="common">Brachiopod</name>
    <name type="synonym">Lingula unguis</name>
    <dbReference type="NCBI Taxonomy" id="7574"/>
    <lineage>
        <taxon>Eukaryota</taxon>
        <taxon>Metazoa</taxon>
        <taxon>Spiralia</taxon>
        <taxon>Lophotrochozoa</taxon>
        <taxon>Brachiopoda</taxon>
        <taxon>Linguliformea</taxon>
        <taxon>Lingulata</taxon>
        <taxon>Lingulida</taxon>
        <taxon>Linguloidea</taxon>
        <taxon>Lingulidae</taxon>
        <taxon>Lingula</taxon>
    </lineage>
</organism>
<dbReference type="InterPro" id="IPR000742">
    <property type="entry name" value="EGF"/>
</dbReference>
<dbReference type="STRING" id="7574.A0A2R2MLV3"/>
<dbReference type="InterPro" id="IPR004043">
    <property type="entry name" value="LCCL"/>
</dbReference>
<dbReference type="FunFam" id="2.10.25.10:FF:000038">
    <property type="entry name" value="Fibrillin 2"/>
    <property type="match status" value="1"/>
</dbReference>
<dbReference type="SMART" id="SM00603">
    <property type="entry name" value="LCCL"/>
    <property type="match status" value="1"/>
</dbReference>
<dbReference type="SMART" id="SM00179">
    <property type="entry name" value="EGF_CA"/>
    <property type="match status" value="3"/>
</dbReference>
<keyword evidence="7" id="KW-0325">Glycoprotein</keyword>
<evidence type="ECO:0000256" key="4">
    <source>
        <dbReference type="ARBA" id="ARBA00022729"/>
    </source>
</evidence>
<dbReference type="InterPro" id="IPR018097">
    <property type="entry name" value="EGF_Ca-bd_CS"/>
</dbReference>